<gene>
    <name evidence="2" type="ORF">CJD36_015085</name>
</gene>
<comment type="caution">
    <text evidence="2">The sequence shown here is derived from an EMBL/GenBank/DDBJ whole genome shotgun (WGS) entry which is preliminary data.</text>
</comment>
<organism evidence="2 3">
    <name type="scientific">Flavipsychrobacter stenotrophus</name>
    <dbReference type="NCBI Taxonomy" id="2077091"/>
    <lineage>
        <taxon>Bacteria</taxon>
        <taxon>Pseudomonadati</taxon>
        <taxon>Bacteroidota</taxon>
        <taxon>Chitinophagia</taxon>
        <taxon>Chitinophagales</taxon>
        <taxon>Chitinophagaceae</taxon>
        <taxon>Flavipsychrobacter</taxon>
    </lineage>
</organism>
<dbReference type="AlphaFoldDB" id="A0A2S7STS5"/>
<evidence type="ECO:0000256" key="1">
    <source>
        <dbReference type="SAM" id="SignalP"/>
    </source>
</evidence>
<keyword evidence="3" id="KW-1185">Reference proteome</keyword>
<keyword evidence="1" id="KW-0732">Signal</keyword>
<evidence type="ECO:0000313" key="3">
    <source>
        <dbReference type="Proteomes" id="UP000239872"/>
    </source>
</evidence>
<evidence type="ECO:0000313" key="2">
    <source>
        <dbReference type="EMBL" id="PQJ10021.1"/>
    </source>
</evidence>
<dbReference type="InterPro" id="IPR011990">
    <property type="entry name" value="TPR-like_helical_dom_sf"/>
</dbReference>
<evidence type="ECO:0008006" key="4">
    <source>
        <dbReference type="Google" id="ProtNLM"/>
    </source>
</evidence>
<proteinExistence type="predicted"/>
<feature type="signal peptide" evidence="1">
    <location>
        <begin position="1"/>
        <end position="19"/>
    </location>
</feature>
<dbReference type="SUPFAM" id="SSF48452">
    <property type="entry name" value="TPR-like"/>
    <property type="match status" value="2"/>
</dbReference>
<name>A0A2S7STS5_9BACT</name>
<dbReference type="RefSeq" id="WP_105040030.1">
    <property type="nucleotide sequence ID" value="NZ_PPSL01000004.1"/>
</dbReference>
<dbReference type="Gene3D" id="1.25.40.10">
    <property type="entry name" value="Tetratricopeptide repeat domain"/>
    <property type="match status" value="2"/>
</dbReference>
<protein>
    <recommendedName>
        <fullName evidence="4">Tetratricopeptide repeat protein</fullName>
    </recommendedName>
</protein>
<sequence length="430" mass="48030">MKKALLVVAAVGLTYAGVAQDKYVTSALTNYNTKSWDDAKADIDRAAVNPETKGKPKTLYAKGVIYVAMQQVDKYKAGNPYREGTQEMIKLAELKPDYKAEDVNGALLFGAMMYFNDGINAYNDKKYAESIEYMKNAVKIHNLGGGHRFDKFMEGMVSKKLDTMSASAETQMARSAYAMGNSEEVIKMINSIKTNPICRTKDNYIILLESYEKYDKENANKMAAEELAATAEARAAYPDDPNIKNMEMNTLMKNGKTTDLLKKMEDDVAKEPNNADLNFNLGVLYQTLATPKDTKEKKPANAAELMTKADVSLSRAVKLAPENPSYNSALGSVYYQLAYEYNEQMNLITGTSTADNKKYDDLKAKRDAQFNKAMVPYEKAVAVYDARGKVEGNDQDIYHQTLDCLKQIYSILNKTDKAKEIAEKLQKSGW</sequence>
<reference evidence="2 3" key="1">
    <citation type="submission" date="2018-01" db="EMBL/GenBank/DDBJ databases">
        <title>A novel member of the phylum Bacteroidetes isolated from glacier ice.</title>
        <authorList>
            <person name="Liu Q."/>
            <person name="Xin Y.-H."/>
        </authorList>
    </citation>
    <scope>NUCLEOTIDE SEQUENCE [LARGE SCALE GENOMIC DNA]</scope>
    <source>
        <strain evidence="2 3">RB1R16</strain>
    </source>
</reference>
<dbReference type="OrthoDB" id="739506at2"/>
<dbReference type="Proteomes" id="UP000239872">
    <property type="component" value="Unassembled WGS sequence"/>
</dbReference>
<feature type="chain" id="PRO_5015410717" description="Tetratricopeptide repeat protein" evidence="1">
    <location>
        <begin position="20"/>
        <end position="430"/>
    </location>
</feature>
<dbReference type="EMBL" id="PPSL01000004">
    <property type="protein sequence ID" value="PQJ10021.1"/>
    <property type="molecule type" value="Genomic_DNA"/>
</dbReference>
<accession>A0A2S7STS5</accession>